<dbReference type="InterPro" id="IPR025827">
    <property type="entry name" value="Zn_ribbon_recom_dom"/>
</dbReference>
<evidence type="ECO:0000259" key="2">
    <source>
        <dbReference type="PROSITE" id="PS51736"/>
    </source>
</evidence>
<dbReference type="InterPro" id="IPR050639">
    <property type="entry name" value="SSR_resolvase"/>
</dbReference>
<evidence type="ECO:0000256" key="1">
    <source>
        <dbReference type="SAM" id="Coils"/>
    </source>
</evidence>
<dbReference type="PROSITE" id="PS51737">
    <property type="entry name" value="RECOMBINASE_DNA_BIND"/>
    <property type="match status" value="1"/>
</dbReference>
<protein>
    <submittedName>
        <fullName evidence="4">Recombinase family protein</fullName>
    </submittedName>
</protein>
<dbReference type="InterPro" id="IPR006119">
    <property type="entry name" value="Resolv_N"/>
</dbReference>
<evidence type="ECO:0000313" key="4">
    <source>
        <dbReference type="EMBL" id="HCL03286.1"/>
    </source>
</evidence>
<dbReference type="InterPro" id="IPR011109">
    <property type="entry name" value="DNA_bind_recombinase_dom"/>
</dbReference>
<comment type="caution">
    <text evidence="4">The sequence shown here is derived from an EMBL/GenBank/DDBJ whole genome shotgun (WGS) entry which is preliminary data.</text>
</comment>
<feature type="domain" description="Recombinase" evidence="3">
    <location>
        <begin position="163"/>
        <end position="296"/>
    </location>
</feature>
<dbReference type="AlphaFoldDB" id="A0A3D2X8H5"/>
<dbReference type="PANTHER" id="PTHR30461:SF23">
    <property type="entry name" value="DNA RECOMBINASE-RELATED"/>
    <property type="match status" value="1"/>
</dbReference>
<feature type="coiled-coil region" evidence="1">
    <location>
        <begin position="402"/>
        <end position="471"/>
    </location>
</feature>
<accession>A0A3D2X8H5</accession>
<dbReference type="PROSITE" id="PS51736">
    <property type="entry name" value="RECOMBINASES_3"/>
    <property type="match status" value="1"/>
</dbReference>
<name>A0A3D2X8H5_9FIRM</name>
<gene>
    <name evidence="4" type="ORF">DHW61_12930</name>
</gene>
<dbReference type="SUPFAM" id="SSF53041">
    <property type="entry name" value="Resolvase-like"/>
    <property type="match status" value="1"/>
</dbReference>
<dbReference type="InterPro" id="IPR038109">
    <property type="entry name" value="DNA_bind_recomb_sf"/>
</dbReference>
<dbReference type="GO" id="GO:0003677">
    <property type="term" value="F:DNA binding"/>
    <property type="evidence" value="ECO:0007669"/>
    <property type="project" value="InterPro"/>
</dbReference>
<dbReference type="Pfam" id="PF13408">
    <property type="entry name" value="Zn_ribbon_recom"/>
    <property type="match status" value="1"/>
</dbReference>
<keyword evidence="1" id="KW-0175">Coiled coil</keyword>
<evidence type="ECO:0000259" key="3">
    <source>
        <dbReference type="PROSITE" id="PS51737"/>
    </source>
</evidence>
<dbReference type="PANTHER" id="PTHR30461">
    <property type="entry name" value="DNA-INVERTASE FROM LAMBDOID PROPHAGE"/>
    <property type="match status" value="1"/>
</dbReference>
<reference evidence="4 5" key="1">
    <citation type="journal article" date="2018" name="Nat. Biotechnol.">
        <title>A standardized bacterial taxonomy based on genome phylogeny substantially revises the tree of life.</title>
        <authorList>
            <person name="Parks D.H."/>
            <person name="Chuvochina M."/>
            <person name="Waite D.W."/>
            <person name="Rinke C."/>
            <person name="Skarshewski A."/>
            <person name="Chaumeil P.A."/>
            <person name="Hugenholtz P."/>
        </authorList>
    </citation>
    <scope>NUCLEOTIDE SEQUENCE [LARGE SCALE GENOMIC DNA]</scope>
    <source>
        <strain evidence="4">UBA11728</strain>
    </source>
</reference>
<sequence length="558" mass="64075">MREGKRAIIYTRVSTEMQVDGFSLEGQLRELKGWCEFEKMNVVGIYEEKGKSAKSIEGRPAFQEMMNDIKESIVECDYICVYKLSRFGRNAADILNSLEFIQSYGVNLLCKEDMIDSSQSQSKLLISVLGGVSEMERENIITQSMNGRREKAKQGGWNGGFAPFGYQLEKGELIIVEKEAEIVKYIYEQFVYGGKGYTTISKMLNLQKIEKRKAVNSNRIFSDWSSSAVKHILDNPLYCGKLTYGRRKKEKIQGTRNSYRTVKTDKFISVQGKHQSIITEELFELATIKRKETGHKFESSTSKKVHLLTGILKCPHCGSPMYINKNSWTNKDGSRKEIFYYTCGHNKACKGGECSPNSVRAEYVEEQVIAYIKELVKNAEFAKAIQERIGSKIDTTQLDKELFNYKSKLSETEANKRRLEEEIDNFPLEISHRERKLADKNSRIDSLYDIIEELESKIDEVSDKKMAVENNVLTMQSIYKILLQFDKIFDRIEGDEQKKLLASFVNRITLNEGEKIEQRTLKSIVFNFAIPKGVANDKEISLDNNEHVETCCLLYKVN</sequence>
<organism evidence="4 5">
    <name type="scientific">Lachnoclostridium phytofermentans</name>
    <dbReference type="NCBI Taxonomy" id="66219"/>
    <lineage>
        <taxon>Bacteria</taxon>
        <taxon>Bacillati</taxon>
        <taxon>Bacillota</taxon>
        <taxon>Clostridia</taxon>
        <taxon>Lachnospirales</taxon>
        <taxon>Lachnospiraceae</taxon>
    </lineage>
</organism>
<dbReference type="GO" id="GO:0000150">
    <property type="term" value="F:DNA strand exchange activity"/>
    <property type="evidence" value="ECO:0007669"/>
    <property type="project" value="InterPro"/>
</dbReference>
<evidence type="ECO:0000313" key="5">
    <source>
        <dbReference type="Proteomes" id="UP000262969"/>
    </source>
</evidence>
<dbReference type="InterPro" id="IPR036162">
    <property type="entry name" value="Resolvase-like_N_sf"/>
</dbReference>
<dbReference type="CDD" id="cd00338">
    <property type="entry name" value="Ser_Recombinase"/>
    <property type="match status" value="1"/>
</dbReference>
<dbReference type="EMBL" id="DPVV01000434">
    <property type="protein sequence ID" value="HCL03286.1"/>
    <property type="molecule type" value="Genomic_DNA"/>
</dbReference>
<dbReference type="Pfam" id="PF00239">
    <property type="entry name" value="Resolvase"/>
    <property type="match status" value="1"/>
</dbReference>
<dbReference type="Gene3D" id="3.40.50.1390">
    <property type="entry name" value="Resolvase, N-terminal catalytic domain"/>
    <property type="match status" value="1"/>
</dbReference>
<dbReference type="SMART" id="SM00857">
    <property type="entry name" value="Resolvase"/>
    <property type="match status" value="1"/>
</dbReference>
<dbReference type="Pfam" id="PF07508">
    <property type="entry name" value="Recombinase"/>
    <property type="match status" value="1"/>
</dbReference>
<proteinExistence type="predicted"/>
<dbReference type="Proteomes" id="UP000262969">
    <property type="component" value="Unassembled WGS sequence"/>
</dbReference>
<dbReference type="Gene3D" id="3.90.1750.20">
    <property type="entry name" value="Putative Large Serine Recombinase, Chain B, Domain 2"/>
    <property type="match status" value="1"/>
</dbReference>
<feature type="domain" description="Resolvase/invertase-type recombinase catalytic" evidence="2">
    <location>
        <begin position="6"/>
        <end position="155"/>
    </location>
</feature>